<dbReference type="SUPFAM" id="SSF56300">
    <property type="entry name" value="Metallo-dependent phosphatases"/>
    <property type="match status" value="1"/>
</dbReference>
<dbReference type="InterPro" id="IPR029052">
    <property type="entry name" value="Metallo-depent_PP-like"/>
</dbReference>
<evidence type="ECO:0000256" key="2">
    <source>
        <dbReference type="ARBA" id="ARBA00005419"/>
    </source>
</evidence>
<proteinExistence type="inferred from homology"/>
<comment type="function">
    <text evidence="1">Hydrolyzes diadenosine 5',5'''-P1,P4-tetraphosphate to yield ADP.</text>
</comment>
<dbReference type="NCBIfam" id="TIGR00668">
    <property type="entry name" value="apaH"/>
    <property type="match status" value="1"/>
</dbReference>
<dbReference type="EC" id="3.6.1.41" evidence="3"/>
<evidence type="ECO:0000256" key="3">
    <source>
        <dbReference type="ARBA" id="ARBA00012506"/>
    </source>
</evidence>
<comment type="similarity">
    <text evidence="2">Belongs to the Ap4A hydrolase family.</text>
</comment>
<dbReference type="EMBL" id="UOEW01000145">
    <property type="protein sequence ID" value="VAW36554.1"/>
    <property type="molecule type" value="Genomic_DNA"/>
</dbReference>
<name>A0A3B0VYV9_9ZZZZ</name>
<dbReference type="PANTHER" id="PTHR40942:SF4">
    <property type="entry name" value="CYTOCHROME C5"/>
    <property type="match status" value="1"/>
</dbReference>
<gene>
    <name evidence="10" type="ORF">MNBD_GAMMA01-2209</name>
</gene>
<accession>A0A3B0VYV9</accession>
<evidence type="ECO:0000313" key="10">
    <source>
        <dbReference type="EMBL" id="VAW36554.1"/>
    </source>
</evidence>
<evidence type="ECO:0000256" key="5">
    <source>
        <dbReference type="ARBA" id="ARBA00031248"/>
    </source>
</evidence>
<evidence type="ECO:0000256" key="8">
    <source>
        <dbReference type="ARBA" id="ARBA00049417"/>
    </source>
</evidence>
<organism evidence="10">
    <name type="scientific">hydrothermal vent metagenome</name>
    <dbReference type="NCBI Taxonomy" id="652676"/>
    <lineage>
        <taxon>unclassified sequences</taxon>
        <taxon>metagenomes</taxon>
        <taxon>ecological metagenomes</taxon>
    </lineage>
</organism>
<feature type="domain" description="Calcineurin-like phosphoesterase" evidence="9">
    <location>
        <begin position="4"/>
        <end position="156"/>
    </location>
</feature>
<comment type="catalytic activity">
    <reaction evidence="8">
        <text>P(1),P(4)-bis(5'-adenosyl) tetraphosphate + H2O = 2 ADP + 2 H(+)</text>
        <dbReference type="Rhea" id="RHEA:24252"/>
        <dbReference type="ChEBI" id="CHEBI:15377"/>
        <dbReference type="ChEBI" id="CHEBI:15378"/>
        <dbReference type="ChEBI" id="CHEBI:58141"/>
        <dbReference type="ChEBI" id="CHEBI:456216"/>
        <dbReference type="EC" id="3.6.1.41"/>
    </reaction>
</comment>
<dbReference type="InterPro" id="IPR004843">
    <property type="entry name" value="Calcineurin-like_PHP"/>
</dbReference>
<dbReference type="NCBIfam" id="NF001204">
    <property type="entry name" value="PRK00166.1"/>
    <property type="match status" value="1"/>
</dbReference>
<dbReference type="Pfam" id="PF00149">
    <property type="entry name" value="Metallophos"/>
    <property type="match status" value="1"/>
</dbReference>
<dbReference type="GO" id="GO:0008803">
    <property type="term" value="F:bis(5'-nucleosyl)-tetraphosphatase (symmetrical) activity"/>
    <property type="evidence" value="ECO:0007669"/>
    <property type="project" value="UniProtKB-EC"/>
</dbReference>
<evidence type="ECO:0000256" key="6">
    <source>
        <dbReference type="ARBA" id="ARBA00032248"/>
    </source>
</evidence>
<protein>
    <recommendedName>
        <fullName evidence="3">bis(5'-nucleosyl)-tetraphosphatase (symmetrical)</fullName>
        <ecNumber evidence="3">3.6.1.41</ecNumber>
    </recommendedName>
    <alternativeName>
        <fullName evidence="6">Ap4A hydrolase</fullName>
    </alternativeName>
    <alternativeName>
        <fullName evidence="5">Diadenosine 5',5'''-P1,P4-tetraphosphate pyrophosphohydrolase</fullName>
    </alternativeName>
    <alternativeName>
        <fullName evidence="7">Diadenosine tetraphosphatase</fullName>
    </alternativeName>
</protein>
<evidence type="ECO:0000256" key="7">
    <source>
        <dbReference type="ARBA" id="ARBA00033210"/>
    </source>
</evidence>
<evidence type="ECO:0000256" key="4">
    <source>
        <dbReference type="ARBA" id="ARBA00022801"/>
    </source>
</evidence>
<evidence type="ECO:0000256" key="1">
    <source>
        <dbReference type="ARBA" id="ARBA00003413"/>
    </source>
</evidence>
<dbReference type="InterPro" id="IPR004617">
    <property type="entry name" value="ApaH"/>
</dbReference>
<sequence>MATFVIGDVQGCFAALMQLLTKIQFNPKRDKLIFCGDLVNRGGQSLAVLRWVYAHKNSCKVVLGNHDLALLAQFYIPKMRKSDNVELQRIFHAKDCQLLINWLRTQKLLIYTKKYNKVIVHAGIYPAWSLKRARKEAKKIEQQLLKKPEKLFNKMYGAKPNHWSTSLSGMDRARFVINSLTRMRFLYKNGGMNLKAKGDIATFPRLIPWFSYQPRKKIKPQIIFGHWSALGLFKNKNVICIDTGKVWGGELSALKLNKTIKKSKHIVQV</sequence>
<dbReference type="AlphaFoldDB" id="A0A3B0VYV9"/>
<keyword evidence="4 10" id="KW-0378">Hydrolase</keyword>
<reference evidence="10" key="1">
    <citation type="submission" date="2018-06" db="EMBL/GenBank/DDBJ databases">
        <authorList>
            <person name="Zhirakovskaya E."/>
        </authorList>
    </citation>
    <scope>NUCLEOTIDE SEQUENCE</scope>
</reference>
<dbReference type="Gene3D" id="3.60.21.10">
    <property type="match status" value="1"/>
</dbReference>
<dbReference type="PANTHER" id="PTHR40942">
    <property type="match status" value="1"/>
</dbReference>
<dbReference type="PIRSF" id="PIRSF000903">
    <property type="entry name" value="B5n-ttraPtase_sm"/>
    <property type="match status" value="1"/>
</dbReference>
<evidence type="ECO:0000259" key="9">
    <source>
        <dbReference type="Pfam" id="PF00149"/>
    </source>
</evidence>